<name>A0A6A6MDR4_HEVBR</name>
<dbReference type="AlphaFoldDB" id="A0A6A6MDR4"/>
<comment type="caution">
    <text evidence="2">The sequence shown here is derived from an EMBL/GenBank/DDBJ whole genome shotgun (WGS) entry which is preliminary data.</text>
</comment>
<feature type="compositionally biased region" description="Pro residues" evidence="1">
    <location>
        <begin position="7"/>
        <end position="26"/>
    </location>
</feature>
<evidence type="ECO:0000256" key="1">
    <source>
        <dbReference type="SAM" id="MobiDB-lite"/>
    </source>
</evidence>
<dbReference type="Proteomes" id="UP000467840">
    <property type="component" value="Chromosome 14"/>
</dbReference>
<protein>
    <submittedName>
        <fullName evidence="2">Uncharacterized protein</fullName>
    </submittedName>
</protein>
<proteinExistence type="predicted"/>
<sequence length="187" mass="20374">MNEVKALPPPENYIPTPPTEPQPKPQPHQITEDLVNLKDDAVSADEQGNKLALALFNGPPTTCTNNSWEAFPSNGDSEVTSAWQTPAAESGKADWELALVESTSNLSKQKATLGVIADMERKQHLLVQEQQIWQQYGRDGMQGQVGLANISGASGYYGPSPQPMMMPYGMPQLSGMGQPGGYYYTQY</sequence>
<feature type="region of interest" description="Disordered" evidence="1">
    <location>
        <begin position="1"/>
        <end position="28"/>
    </location>
</feature>
<gene>
    <name evidence="2" type="ORF">GH714_015556</name>
</gene>
<accession>A0A6A6MDR4</accession>
<evidence type="ECO:0000313" key="2">
    <source>
        <dbReference type="EMBL" id="KAF2310618.1"/>
    </source>
</evidence>
<evidence type="ECO:0000313" key="3">
    <source>
        <dbReference type="Proteomes" id="UP000467840"/>
    </source>
</evidence>
<organism evidence="2 3">
    <name type="scientific">Hevea brasiliensis</name>
    <name type="common">Para rubber tree</name>
    <name type="synonym">Siphonia brasiliensis</name>
    <dbReference type="NCBI Taxonomy" id="3981"/>
    <lineage>
        <taxon>Eukaryota</taxon>
        <taxon>Viridiplantae</taxon>
        <taxon>Streptophyta</taxon>
        <taxon>Embryophyta</taxon>
        <taxon>Tracheophyta</taxon>
        <taxon>Spermatophyta</taxon>
        <taxon>Magnoliopsida</taxon>
        <taxon>eudicotyledons</taxon>
        <taxon>Gunneridae</taxon>
        <taxon>Pentapetalae</taxon>
        <taxon>rosids</taxon>
        <taxon>fabids</taxon>
        <taxon>Malpighiales</taxon>
        <taxon>Euphorbiaceae</taxon>
        <taxon>Crotonoideae</taxon>
        <taxon>Micrandreae</taxon>
        <taxon>Hevea</taxon>
    </lineage>
</organism>
<reference evidence="2 3" key="1">
    <citation type="journal article" date="2020" name="Mol. Plant">
        <title>The Chromosome-Based Rubber Tree Genome Provides New Insights into Spurge Genome Evolution and Rubber Biosynthesis.</title>
        <authorList>
            <person name="Liu J."/>
            <person name="Shi C."/>
            <person name="Shi C.C."/>
            <person name="Li W."/>
            <person name="Zhang Q.J."/>
            <person name="Zhang Y."/>
            <person name="Li K."/>
            <person name="Lu H.F."/>
            <person name="Shi C."/>
            <person name="Zhu S.T."/>
            <person name="Xiao Z.Y."/>
            <person name="Nan H."/>
            <person name="Yue Y."/>
            <person name="Zhu X.G."/>
            <person name="Wu Y."/>
            <person name="Hong X.N."/>
            <person name="Fan G.Y."/>
            <person name="Tong Y."/>
            <person name="Zhang D."/>
            <person name="Mao C.L."/>
            <person name="Liu Y.L."/>
            <person name="Hao S.J."/>
            <person name="Liu W.Q."/>
            <person name="Lv M.Q."/>
            <person name="Zhang H.B."/>
            <person name="Liu Y."/>
            <person name="Hu-Tang G.R."/>
            <person name="Wang J.P."/>
            <person name="Wang J.H."/>
            <person name="Sun Y.H."/>
            <person name="Ni S.B."/>
            <person name="Chen W.B."/>
            <person name="Zhang X.C."/>
            <person name="Jiao Y.N."/>
            <person name="Eichler E.E."/>
            <person name="Li G.H."/>
            <person name="Liu X."/>
            <person name="Gao L.Z."/>
        </authorList>
    </citation>
    <scope>NUCLEOTIDE SEQUENCE [LARGE SCALE GENOMIC DNA]</scope>
    <source>
        <strain evidence="3">cv. GT1</strain>
        <tissue evidence="2">Leaf</tissue>
    </source>
</reference>
<keyword evidence="3" id="KW-1185">Reference proteome</keyword>
<dbReference type="EMBL" id="JAAGAX010000006">
    <property type="protein sequence ID" value="KAF2310618.1"/>
    <property type="molecule type" value="Genomic_DNA"/>
</dbReference>